<evidence type="ECO:0000256" key="1">
    <source>
        <dbReference type="ARBA" id="ARBA00004409"/>
    </source>
</evidence>
<keyword evidence="7" id="KW-0333">Golgi apparatus</keyword>
<dbReference type="PANTHER" id="PTHR19957">
    <property type="entry name" value="SYNTAXIN"/>
    <property type="match status" value="1"/>
</dbReference>
<evidence type="ECO:0000256" key="8">
    <source>
        <dbReference type="ARBA" id="ARBA00023054"/>
    </source>
</evidence>
<evidence type="ECO:0000256" key="6">
    <source>
        <dbReference type="ARBA" id="ARBA00022989"/>
    </source>
</evidence>
<evidence type="ECO:0000256" key="3">
    <source>
        <dbReference type="ARBA" id="ARBA00022448"/>
    </source>
</evidence>
<evidence type="ECO:0000259" key="11">
    <source>
        <dbReference type="PROSITE" id="PS50192"/>
    </source>
</evidence>
<dbReference type="InterPro" id="IPR006012">
    <property type="entry name" value="Syntaxin/epimorphin_CS"/>
</dbReference>
<protein>
    <submittedName>
        <fullName evidence="12">Syntaxin-16</fullName>
    </submittedName>
</protein>
<accession>A0ABD2PXT6</accession>
<dbReference type="InterPro" id="IPR010989">
    <property type="entry name" value="SNARE"/>
</dbReference>
<dbReference type="SMART" id="SM00397">
    <property type="entry name" value="t_SNARE"/>
    <property type="match status" value="1"/>
</dbReference>
<keyword evidence="5" id="KW-0653">Protein transport</keyword>
<feature type="transmembrane region" description="Helical" evidence="10">
    <location>
        <begin position="277"/>
        <end position="296"/>
    </location>
</feature>
<gene>
    <name evidence="12" type="primary">STX16</name>
    <name evidence="12" type="ORF">Ciccas_009506</name>
</gene>
<keyword evidence="3" id="KW-0813">Transport</keyword>
<evidence type="ECO:0000313" key="13">
    <source>
        <dbReference type="Proteomes" id="UP001626550"/>
    </source>
</evidence>
<evidence type="ECO:0000313" key="12">
    <source>
        <dbReference type="EMBL" id="KAL3311908.1"/>
    </source>
</evidence>
<dbReference type="InterPro" id="IPR000727">
    <property type="entry name" value="T_SNARE_dom"/>
</dbReference>
<keyword evidence="13" id="KW-1185">Reference proteome</keyword>
<keyword evidence="9 10" id="KW-0472">Membrane</keyword>
<dbReference type="Gene3D" id="1.20.58.70">
    <property type="match status" value="1"/>
</dbReference>
<dbReference type="Pfam" id="PF05739">
    <property type="entry name" value="SNARE"/>
    <property type="match status" value="1"/>
</dbReference>
<dbReference type="PANTHER" id="PTHR19957:SF83">
    <property type="entry name" value="SYNTAXIN-16"/>
    <property type="match status" value="1"/>
</dbReference>
<feature type="domain" description="T-SNARE coiled-coil homology" evidence="11">
    <location>
        <begin position="205"/>
        <end position="267"/>
    </location>
</feature>
<comment type="subcellular location">
    <subcellularLocation>
        <location evidence="1">Golgi apparatus membrane</location>
        <topology evidence="1">Single-pass type IV membrane protein</topology>
    </subcellularLocation>
</comment>
<dbReference type="EMBL" id="JBJKFK010001960">
    <property type="protein sequence ID" value="KAL3311908.1"/>
    <property type="molecule type" value="Genomic_DNA"/>
</dbReference>
<dbReference type="InterPro" id="IPR045242">
    <property type="entry name" value="Syntaxin"/>
</dbReference>
<comment type="caution">
    <text evidence="12">The sequence shown here is derived from an EMBL/GenBank/DDBJ whole genome shotgun (WGS) entry which is preliminary data.</text>
</comment>
<dbReference type="PROSITE" id="PS50192">
    <property type="entry name" value="T_SNARE"/>
    <property type="match status" value="1"/>
</dbReference>
<keyword evidence="8" id="KW-0175">Coiled coil</keyword>
<dbReference type="GO" id="GO:0000139">
    <property type="term" value="C:Golgi membrane"/>
    <property type="evidence" value="ECO:0007669"/>
    <property type="project" value="UniProtKB-SubCell"/>
</dbReference>
<keyword evidence="4 10" id="KW-0812">Transmembrane</keyword>
<dbReference type="CDD" id="cd15845">
    <property type="entry name" value="SNARE_syntaxin16"/>
    <property type="match status" value="1"/>
</dbReference>
<proteinExistence type="inferred from homology"/>
<dbReference type="SUPFAM" id="SSF47661">
    <property type="entry name" value="t-snare proteins"/>
    <property type="match status" value="1"/>
</dbReference>
<evidence type="ECO:0000256" key="2">
    <source>
        <dbReference type="ARBA" id="ARBA00009063"/>
    </source>
</evidence>
<dbReference type="GO" id="GO:0015031">
    <property type="term" value="P:protein transport"/>
    <property type="evidence" value="ECO:0007669"/>
    <property type="project" value="UniProtKB-KW"/>
</dbReference>
<evidence type="ECO:0000256" key="10">
    <source>
        <dbReference type="SAM" id="Phobius"/>
    </source>
</evidence>
<organism evidence="12 13">
    <name type="scientific">Cichlidogyrus casuarinus</name>
    <dbReference type="NCBI Taxonomy" id="1844966"/>
    <lineage>
        <taxon>Eukaryota</taxon>
        <taxon>Metazoa</taxon>
        <taxon>Spiralia</taxon>
        <taxon>Lophotrochozoa</taxon>
        <taxon>Platyhelminthes</taxon>
        <taxon>Monogenea</taxon>
        <taxon>Monopisthocotylea</taxon>
        <taxon>Dactylogyridea</taxon>
        <taxon>Ancyrocephalidae</taxon>
        <taxon>Cichlidogyrus</taxon>
    </lineage>
</organism>
<name>A0ABD2PXT6_9PLAT</name>
<sequence>MTNNFTTRSLTESYVFMRNNAQQSKQFNSMKVSVKSLIDNVIKSINFEFDVIRQKLTDLLNTQDSHLVITELNERDEKEKEIELQTREITELFGLTHKQLNKLAKIKSRIEDRNPKSQRITIMQNIISNLAHSLKDLSLTFRRAQSKYIEKLKMRDERIKGYLNIDFAVDQDVPEFVLDPLRFESDFSQTQTMTHQSQIDIEENTRMAAQREEEINQIVRSLHELNDIFRDLAHFVVEQGTVVDRIDYNVEMTATRVNEGLKQLTKAQTYQKKNRKMVIIIVLSVLVFVFGTILLVRKLPR</sequence>
<dbReference type="PROSITE" id="PS00914">
    <property type="entry name" value="SYNTAXIN"/>
    <property type="match status" value="1"/>
</dbReference>
<dbReference type="Proteomes" id="UP001626550">
    <property type="component" value="Unassembled WGS sequence"/>
</dbReference>
<evidence type="ECO:0000256" key="9">
    <source>
        <dbReference type="ARBA" id="ARBA00023136"/>
    </source>
</evidence>
<evidence type="ECO:0000256" key="4">
    <source>
        <dbReference type="ARBA" id="ARBA00022692"/>
    </source>
</evidence>
<comment type="similarity">
    <text evidence="2">Belongs to the syntaxin family.</text>
</comment>
<dbReference type="AlphaFoldDB" id="A0ABD2PXT6"/>
<evidence type="ECO:0000256" key="7">
    <source>
        <dbReference type="ARBA" id="ARBA00023034"/>
    </source>
</evidence>
<keyword evidence="6 10" id="KW-1133">Transmembrane helix</keyword>
<reference evidence="12 13" key="1">
    <citation type="submission" date="2024-11" db="EMBL/GenBank/DDBJ databases">
        <title>Adaptive evolution of stress response genes in parasites aligns with host niche diversity.</title>
        <authorList>
            <person name="Hahn C."/>
            <person name="Resl P."/>
        </authorList>
    </citation>
    <scope>NUCLEOTIDE SEQUENCE [LARGE SCALE GENOMIC DNA]</scope>
    <source>
        <strain evidence="12">EGGRZ-B1_66</strain>
        <tissue evidence="12">Body</tissue>
    </source>
</reference>
<evidence type="ECO:0000256" key="5">
    <source>
        <dbReference type="ARBA" id="ARBA00022927"/>
    </source>
</evidence>